<accession>A0A0F9WVN3</accession>
<dbReference type="AlphaFoldDB" id="A0A0F9WVN3"/>
<sequence>MQKKKTRSSKMRLMALSGLKAGWMDGKGEAISQASLEVAQRLLNLSPDLRSEAGIFPTLEGGVSMEGESFEVEVYADGSVRLTDFNVEEEGKVFAYDSFTTSTRDILQLLAPLAARSAEARKPPVTSEREDRLESILHRILPVSNTATFNETLRKDLAREFANMRGTCGRNTETTFEITQTLMRYDGPILAFARAGDREALLMRLDEDEAGHCFSLIVPTTPVMAQLKNGDICLRQACLHQATDTYVFDEIAAGSLATVLDGPIRECHLPLPELSVRELIDEFDESMEPS</sequence>
<name>A0A0F9WVN3_9ZZZZ</name>
<protein>
    <submittedName>
        <fullName evidence="1">Uncharacterized protein</fullName>
    </submittedName>
</protein>
<comment type="caution">
    <text evidence="1">The sequence shown here is derived from an EMBL/GenBank/DDBJ whole genome shotgun (WGS) entry which is preliminary data.</text>
</comment>
<gene>
    <name evidence="1" type="ORF">LCGC14_0228200</name>
</gene>
<evidence type="ECO:0000313" key="1">
    <source>
        <dbReference type="EMBL" id="KKN90451.1"/>
    </source>
</evidence>
<dbReference type="EMBL" id="LAZR01000110">
    <property type="protein sequence ID" value="KKN90451.1"/>
    <property type="molecule type" value="Genomic_DNA"/>
</dbReference>
<organism evidence="1">
    <name type="scientific">marine sediment metagenome</name>
    <dbReference type="NCBI Taxonomy" id="412755"/>
    <lineage>
        <taxon>unclassified sequences</taxon>
        <taxon>metagenomes</taxon>
        <taxon>ecological metagenomes</taxon>
    </lineage>
</organism>
<reference evidence="1" key="1">
    <citation type="journal article" date="2015" name="Nature">
        <title>Complex archaea that bridge the gap between prokaryotes and eukaryotes.</title>
        <authorList>
            <person name="Spang A."/>
            <person name="Saw J.H."/>
            <person name="Jorgensen S.L."/>
            <person name="Zaremba-Niedzwiedzka K."/>
            <person name="Martijn J."/>
            <person name="Lind A.E."/>
            <person name="van Eijk R."/>
            <person name="Schleper C."/>
            <person name="Guy L."/>
            <person name="Ettema T.J."/>
        </authorList>
    </citation>
    <scope>NUCLEOTIDE SEQUENCE</scope>
</reference>
<proteinExistence type="predicted"/>